<evidence type="ECO:0000313" key="1">
    <source>
        <dbReference type="EMBL" id="MBC9813078.1"/>
    </source>
</evidence>
<name>A0A8J6PEC1_9FLAO</name>
<comment type="caution">
    <text evidence="1">The sequence shown here is derived from an EMBL/GenBank/DDBJ whole genome shotgun (WGS) entry which is preliminary data.</text>
</comment>
<organism evidence="1 2">
    <name type="scientific">Taishania pollutisoli</name>
    <dbReference type="NCBI Taxonomy" id="2766479"/>
    <lineage>
        <taxon>Bacteria</taxon>
        <taxon>Pseudomonadati</taxon>
        <taxon>Bacteroidota</taxon>
        <taxon>Flavobacteriia</taxon>
        <taxon>Flavobacteriales</taxon>
        <taxon>Crocinitomicaceae</taxon>
        <taxon>Taishania</taxon>
    </lineage>
</organism>
<dbReference type="Proteomes" id="UP000652681">
    <property type="component" value="Unassembled WGS sequence"/>
</dbReference>
<dbReference type="EMBL" id="JACVEL010000007">
    <property type="protein sequence ID" value="MBC9813078.1"/>
    <property type="molecule type" value="Genomic_DNA"/>
</dbReference>
<protein>
    <submittedName>
        <fullName evidence="1">Uncharacterized protein</fullName>
    </submittedName>
</protein>
<sequence length="98" mass="11334">MKNNIVHLIRDDIKIARLIIGLKRLDISAYKYHLGSAKVIFSLMGIPDDERNTDMYYRLIDEGGDLSKYDTSDKVEALAERIFEQLSEYNSTSNNYVQ</sequence>
<evidence type="ECO:0000313" key="2">
    <source>
        <dbReference type="Proteomes" id="UP000652681"/>
    </source>
</evidence>
<reference evidence="1" key="1">
    <citation type="submission" date="2020-09" db="EMBL/GenBank/DDBJ databases">
        <title>Taishania pollutisoli gen. nov., sp. nov., Isolated from Tetrabromobisphenol A-Contaminated Soil.</title>
        <authorList>
            <person name="Chen Q."/>
        </authorList>
    </citation>
    <scope>NUCLEOTIDE SEQUENCE</scope>
    <source>
        <strain evidence="1">CZZ-1</strain>
    </source>
</reference>
<accession>A0A8J6PEC1</accession>
<gene>
    <name evidence="1" type="ORF">H9Y05_11420</name>
</gene>
<dbReference type="AlphaFoldDB" id="A0A8J6PEC1"/>
<proteinExistence type="predicted"/>
<dbReference type="RefSeq" id="WP_163491278.1">
    <property type="nucleotide sequence ID" value="NZ_JACVEL010000007.1"/>
</dbReference>
<keyword evidence="2" id="KW-1185">Reference proteome</keyword>